<accession>A0A9W8EDV0</accession>
<keyword evidence="3" id="KW-1185">Reference proteome</keyword>
<feature type="compositionally biased region" description="Polar residues" evidence="1">
    <location>
        <begin position="68"/>
        <end position="87"/>
    </location>
</feature>
<name>A0A9W8EDV0_9FUNG</name>
<evidence type="ECO:0000313" key="2">
    <source>
        <dbReference type="EMBL" id="KAJ1979786.1"/>
    </source>
</evidence>
<evidence type="ECO:0000256" key="1">
    <source>
        <dbReference type="SAM" id="MobiDB-lite"/>
    </source>
</evidence>
<reference evidence="2" key="1">
    <citation type="submission" date="2022-07" db="EMBL/GenBank/DDBJ databases">
        <title>Phylogenomic reconstructions and comparative analyses of Kickxellomycotina fungi.</title>
        <authorList>
            <person name="Reynolds N.K."/>
            <person name="Stajich J.E."/>
            <person name="Barry K."/>
            <person name="Grigoriev I.V."/>
            <person name="Crous P."/>
            <person name="Smith M.E."/>
        </authorList>
    </citation>
    <scope>NUCLEOTIDE SEQUENCE</scope>
    <source>
        <strain evidence="2">RSA 567</strain>
    </source>
</reference>
<protein>
    <recommendedName>
        <fullName evidence="4">U1-type domain-containing protein</fullName>
    </recommendedName>
</protein>
<dbReference type="Proteomes" id="UP001151582">
    <property type="component" value="Unassembled WGS sequence"/>
</dbReference>
<evidence type="ECO:0000313" key="3">
    <source>
        <dbReference type="Proteomes" id="UP001151582"/>
    </source>
</evidence>
<feature type="region of interest" description="Disordered" evidence="1">
    <location>
        <begin position="60"/>
        <end position="175"/>
    </location>
</feature>
<comment type="caution">
    <text evidence="2">The sequence shown here is derived from an EMBL/GenBank/DDBJ whole genome shotgun (WGS) entry which is preliminary data.</text>
</comment>
<sequence>MAHQPLGPSRGSKNPTPHYMPTFSYQSVADNDRSNPMPRTAYYCNVCSCRVPEAGRKLHDAGRRHKQNLLTRNETNKSSSTNHTNGYQAKPKAPSTTKDPRQVSGSPVGAHNANDNKPLDPPRSITGANLSDLKPLPAGRNLPLLGASEIGDLPRPAASTRTAPSAHQPFKRSDPWALDYGRILAAAQSLQPN</sequence>
<evidence type="ECO:0008006" key="4">
    <source>
        <dbReference type="Google" id="ProtNLM"/>
    </source>
</evidence>
<dbReference type="EMBL" id="JANBQB010000201">
    <property type="protein sequence ID" value="KAJ1979786.1"/>
    <property type="molecule type" value="Genomic_DNA"/>
</dbReference>
<proteinExistence type="predicted"/>
<dbReference type="AlphaFoldDB" id="A0A9W8EDV0"/>
<dbReference type="OrthoDB" id="10424951at2759"/>
<gene>
    <name evidence="2" type="ORF">H4R34_002688</name>
</gene>
<organism evidence="2 3">
    <name type="scientific">Dimargaris verticillata</name>
    <dbReference type="NCBI Taxonomy" id="2761393"/>
    <lineage>
        <taxon>Eukaryota</taxon>
        <taxon>Fungi</taxon>
        <taxon>Fungi incertae sedis</taxon>
        <taxon>Zoopagomycota</taxon>
        <taxon>Kickxellomycotina</taxon>
        <taxon>Dimargaritomycetes</taxon>
        <taxon>Dimargaritales</taxon>
        <taxon>Dimargaritaceae</taxon>
        <taxon>Dimargaris</taxon>
    </lineage>
</organism>
<feature type="region of interest" description="Disordered" evidence="1">
    <location>
        <begin position="1"/>
        <end position="32"/>
    </location>
</feature>